<dbReference type="EMBL" id="JEMB01001412">
    <property type="protein sequence ID" value="KYF87705.1"/>
    <property type="molecule type" value="Genomic_DNA"/>
</dbReference>
<comment type="caution">
    <text evidence="1">The sequence shown here is derived from an EMBL/GenBank/DDBJ whole genome shotgun (WGS) entry which is preliminary data.</text>
</comment>
<evidence type="ECO:0000313" key="1">
    <source>
        <dbReference type="EMBL" id="KYF87705.1"/>
    </source>
</evidence>
<organism evidence="1 2">
    <name type="scientific">Sorangium cellulosum</name>
    <name type="common">Polyangium cellulosum</name>
    <dbReference type="NCBI Taxonomy" id="56"/>
    <lineage>
        <taxon>Bacteria</taxon>
        <taxon>Pseudomonadati</taxon>
        <taxon>Myxococcota</taxon>
        <taxon>Polyangia</taxon>
        <taxon>Polyangiales</taxon>
        <taxon>Polyangiaceae</taxon>
        <taxon>Sorangium</taxon>
    </lineage>
</organism>
<gene>
    <name evidence="1" type="ORF">BE17_36595</name>
</gene>
<dbReference type="AlphaFoldDB" id="A0A150S5H0"/>
<dbReference type="Proteomes" id="UP000075635">
    <property type="component" value="Unassembled WGS sequence"/>
</dbReference>
<reference evidence="1 2" key="1">
    <citation type="submission" date="2014-02" db="EMBL/GenBank/DDBJ databases">
        <title>The small core and large imbalanced accessory genome model reveals a collaborative survival strategy of Sorangium cellulosum strains in nature.</title>
        <authorList>
            <person name="Han K."/>
            <person name="Peng R."/>
            <person name="Blom J."/>
            <person name="Li Y.-Z."/>
        </authorList>
    </citation>
    <scope>NUCLEOTIDE SEQUENCE [LARGE SCALE GENOMIC DNA]</scope>
    <source>
        <strain evidence="1 2">So0011-07</strain>
    </source>
</reference>
<evidence type="ECO:0000313" key="2">
    <source>
        <dbReference type="Proteomes" id="UP000075635"/>
    </source>
</evidence>
<proteinExistence type="predicted"/>
<protein>
    <submittedName>
        <fullName evidence="1">Uncharacterized protein</fullName>
    </submittedName>
</protein>
<sequence length="62" mass="6562">MVERARIRSAPIRPCDPSRAAEQSVPSLLVQRSVSLIMLRRHSPCLAGADVAALPSSGAVLP</sequence>
<accession>A0A150S5H0</accession>
<name>A0A150S5H0_SORCE</name>